<keyword evidence="2" id="KW-0472">Membrane</keyword>
<gene>
    <name evidence="4" type="ORF">JF886_01545</name>
</gene>
<name>A0A934N4S6_9BACT</name>
<dbReference type="RefSeq" id="WP_337308917.1">
    <property type="nucleotide sequence ID" value="NZ_JAEKNS010000024.1"/>
</dbReference>
<keyword evidence="2" id="KW-1133">Transmembrane helix</keyword>
<sequence length="815" mass="83403">MVRGAKAFGILVVLVAAAGVPTARAAVPAIGFETPSVVDAIHPGGEPNIGVDALGRVFSSAPLGTGVQRSVWFGSVDGGHTYRAVSACPVIPSPPAASPVGCPSPAMTFNAPPGGGDTELQFDRNSKQYFSDLYALTCLRQATTTDGGATTNQQVYPAACGASVPPVAADRQWIAVWDPGPGHLAASSAYTGPFPLAYQEYNNLVTGAHWVKSNTSIVPGDPGLTYTDATKKDTAVNGNLCMDPNSANSPIYSPFGADGYISIDQVTGKVFQANYSGSSILLNIGTPDASGNLDFLDEPTVTNPCGDPSKLITVATGVANDSGEAANFVVSSIDSARNLDVTWVGRSATPSNRQVFVSAASAATGWTTWTPKTQVSSGVAGNDAVNVFPWIKAGFLMGVNQDGAGAADTVWYGSDKPVDPSSHNGQKWNVFMNQASFPKDVNGGVTGAAPTLSGVTKVTPHPNHYDSICLNGTGCVVSAGDRNMADFFEVTIDATGAAEIVYDDTSNGLIQPGFGTGTCGSQVCTDHAGAAVITVARQNSGPGLFGAAVTGPSNAPVGGMNDPAGDALYPVIGGTNVPGMDIRNQSMDLSGGVLTVTMQVSDLSAAALAAARTSVLGSAYLQYVTRWSMLTPGDPAHPSTLYYAAAEFPPSGPPIFYAGRTQSIDDCSVSACDPHALVYPEPGNPNNPAGSGLAETPGSGVSCPATPGPNQPCTITIKISTLADVGTPTAANTLEEVGGYAFATTHQDNVTTNANERIDNMPLEIDGVCCYNYVSGALPVAIPEFARPLIAIALAGALLAAVALRRRNRSARALV</sequence>
<reference evidence="4 5" key="1">
    <citation type="submission" date="2020-10" db="EMBL/GenBank/DDBJ databases">
        <title>Ca. Dormibacterota MAGs.</title>
        <authorList>
            <person name="Montgomery K."/>
        </authorList>
    </citation>
    <scope>NUCLEOTIDE SEQUENCE [LARGE SCALE GENOMIC DNA]</scope>
    <source>
        <strain evidence="4">SC8812_S17_18</strain>
    </source>
</reference>
<evidence type="ECO:0000256" key="1">
    <source>
        <dbReference type="SAM" id="MobiDB-lite"/>
    </source>
</evidence>
<proteinExistence type="predicted"/>
<feature type="transmembrane region" description="Helical" evidence="2">
    <location>
        <begin position="785"/>
        <end position="804"/>
    </location>
</feature>
<feature type="signal peptide" evidence="3">
    <location>
        <begin position="1"/>
        <end position="25"/>
    </location>
</feature>
<keyword evidence="3" id="KW-0732">Signal</keyword>
<evidence type="ECO:0000256" key="3">
    <source>
        <dbReference type="SAM" id="SignalP"/>
    </source>
</evidence>
<evidence type="ECO:0000313" key="5">
    <source>
        <dbReference type="Proteomes" id="UP000606991"/>
    </source>
</evidence>
<keyword evidence="2" id="KW-0812">Transmembrane</keyword>
<evidence type="ECO:0000313" key="4">
    <source>
        <dbReference type="EMBL" id="MBJ7593539.1"/>
    </source>
</evidence>
<dbReference type="Proteomes" id="UP000606991">
    <property type="component" value="Unassembled WGS sequence"/>
</dbReference>
<comment type="caution">
    <text evidence="4">The sequence shown here is derived from an EMBL/GenBank/DDBJ whole genome shotgun (WGS) entry which is preliminary data.</text>
</comment>
<feature type="chain" id="PRO_5036690465" evidence="3">
    <location>
        <begin position="26"/>
        <end position="815"/>
    </location>
</feature>
<accession>A0A934N4S6</accession>
<organism evidence="4 5">
    <name type="scientific">Candidatus Aeolococcus gillhamiae</name>
    <dbReference type="NCBI Taxonomy" id="3127015"/>
    <lineage>
        <taxon>Bacteria</taxon>
        <taxon>Bacillati</taxon>
        <taxon>Candidatus Dormiibacterota</taxon>
        <taxon>Candidatus Dormibacteria</taxon>
        <taxon>Candidatus Aeolococcales</taxon>
        <taxon>Candidatus Aeolococcaceae</taxon>
        <taxon>Candidatus Aeolococcus</taxon>
    </lineage>
</organism>
<evidence type="ECO:0000256" key="2">
    <source>
        <dbReference type="SAM" id="Phobius"/>
    </source>
</evidence>
<feature type="region of interest" description="Disordered" evidence="1">
    <location>
        <begin position="681"/>
        <end position="705"/>
    </location>
</feature>
<dbReference type="EMBL" id="JAEKNS010000024">
    <property type="protein sequence ID" value="MBJ7593539.1"/>
    <property type="molecule type" value="Genomic_DNA"/>
</dbReference>
<protein>
    <submittedName>
        <fullName evidence="4">Uncharacterized protein</fullName>
    </submittedName>
</protein>
<dbReference type="AlphaFoldDB" id="A0A934N4S6"/>